<dbReference type="EMBL" id="BJYD01000006">
    <property type="protein sequence ID" value="GEN52574.1"/>
    <property type="molecule type" value="Genomic_DNA"/>
</dbReference>
<keyword evidence="2" id="KW-1185">Reference proteome</keyword>
<dbReference type="Proteomes" id="UP000321886">
    <property type="component" value="Unassembled WGS sequence"/>
</dbReference>
<protein>
    <submittedName>
        <fullName evidence="1">Uncharacterized protein</fullName>
    </submittedName>
</protein>
<evidence type="ECO:0000313" key="1">
    <source>
        <dbReference type="EMBL" id="GEN52574.1"/>
    </source>
</evidence>
<name>A0A511WN56_9BACI</name>
<accession>A0A511WN56</accession>
<gene>
    <name evidence="1" type="ORF">HFA01_08360</name>
</gene>
<proteinExistence type="predicted"/>
<dbReference type="AlphaFoldDB" id="A0A511WN56"/>
<comment type="caution">
    <text evidence="1">The sequence shown here is derived from an EMBL/GenBank/DDBJ whole genome shotgun (WGS) entry which is preliminary data.</text>
</comment>
<evidence type="ECO:0000313" key="2">
    <source>
        <dbReference type="Proteomes" id="UP000321886"/>
    </source>
</evidence>
<sequence length="49" mass="5553">MRKIATTKPRTDTMNELNAIITINDSYILRGITPFAVGLADTLFNWRKA</sequence>
<reference evidence="1 2" key="1">
    <citation type="submission" date="2019-07" db="EMBL/GenBank/DDBJ databases">
        <title>Whole genome shotgun sequence of Halobacillus faecis NBRC 103569.</title>
        <authorList>
            <person name="Hosoyama A."/>
            <person name="Uohara A."/>
            <person name="Ohji S."/>
            <person name="Ichikawa N."/>
        </authorList>
    </citation>
    <scope>NUCLEOTIDE SEQUENCE [LARGE SCALE GENOMIC DNA]</scope>
    <source>
        <strain evidence="1 2">NBRC 103569</strain>
    </source>
</reference>
<organism evidence="1 2">
    <name type="scientific">Halobacillus faecis</name>
    <dbReference type="NCBI Taxonomy" id="360184"/>
    <lineage>
        <taxon>Bacteria</taxon>
        <taxon>Bacillati</taxon>
        <taxon>Bacillota</taxon>
        <taxon>Bacilli</taxon>
        <taxon>Bacillales</taxon>
        <taxon>Bacillaceae</taxon>
        <taxon>Halobacillus</taxon>
    </lineage>
</organism>